<reference evidence="2" key="1">
    <citation type="journal article" date="2023" name="Mol. Phylogenet. Evol.">
        <title>Genome-scale phylogeny and comparative genomics of the fungal order Sordariales.</title>
        <authorList>
            <person name="Hensen N."/>
            <person name="Bonometti L."/>
            <person name="Westerberg I."/>
            <person name="Brannstrom I.O."/>
            <person name="Guillou S."/>
            <person name="Cros-Aarteil S."/>
            <person name="Calhoun S."/>
            <person name="Haridas S."/>
            <person name="Kuo A."/>
            <person name="Mondo S."/>
            <person name="Pangilinan J."/>
            <person name="Riley R."/>
            <person name="LaButti K."/>
            <person name="Andreopoulos B."/>
            <person name="Lipzen A."/>
            <person name="Chen C."/>
            <person name="Yan M."/>
            <person name="Daum C."/>
            <person name="Ng V."/>
            <person name="Clum A."/>
            <person name="Steindorff A."/>
            <person name="Ohm R.A."/>
            <person name="Martin F."/>
            <person name="Silar P."/>
            <person name="Natvig D.O."/>
            <person name="Lalanne C."/>
            <person name="Gautier V."/>
            <person name="Ament-Velasquez S.L."/>
            <person name="Kruys A."/>
            <person name="Hutchinson M.I."/>
            <person name="Powell A.J."/>
            <person name="Barry K."/>
            <person name="Miller A.N."/>
            <person name="Grigoriev I.V."/>
            <person name="Debuchy R."/>
            <person name="Gladieux P."/>
            <person name="Hiltunen Thoren M."/>
            <person name="Johannesson H."/>
        </authorList>
    </citation>
    <scope>NUCLEOTIDE SEQUENCE</scope>
    <source>
        <strain evidence="2">CBS 560.94</strain>
    </source>
</reference>
<accession>A0AAE0JBT6</accession>
<sequence>MYWRRMASQQGGGQNLAKYIVLVAHPVCAFALYLPYTSGSYLPYLYACGVMGLCPDICIQHSDMYAVSVQKRDM</sequence>
<keyword evidence="1" id="KW-1133">Transmembrane helix</keyword>
<proteinExistence type="predicted"/>
<evidence type="ECO:0000256" key="1">
    <source>
        <dbReference type="SAM" id="Phobius"/>
    </source>
</evidence>
<name>A0AAE0JBT6_9PEZI</name>
<evidence type="ECO:0000313" key="2">
    <source>
        <dbReference type="EMBL" id="KAK3342304.1"/>
    </source>
</evidence>
<comment type="caution">
    <text evidence="2">The sequence shown here is derived from an EMBL/GenBank/DDBJ whole genome shotgun (WGS) entry which is preliminary data.</text>
</comment>
<feature type="transmembrane region" description="Helical" evidence="1">
    <location>
        <begin position="16"/>
        <end position="36"/>
    </location>
</feature>
<organism evidence="2 3">
    <name type="scientific">Neurospora tetraspora</name>
    <dbReference type="NCBI Taxonomy" id="94610"/>
    <lineage>
        <taxon>Eukaryota</taxon>
        <taxon>Fungi</taxon>
        <taxon>Dikarya</taxon>
        <taxon>Ascomycota</taxon>
        <taxon>Pezizomycotina</taxon>
        <taxon>Sordariomycetes</taxon>
        <taxon>Sordariomycetidae</taxon>
        <taxon>Sordariales</taxon>
        <taxon>Sordariaceae</taxon>
        <taxon>Neurospora</taxon>
    </lineage>
</organism>
<protein>
    <submittedName>
        <fullName evidence="2">Uncharacterized protein</fullName>
    </submittedName>
</protein>
<keyword evidence="1" id="KW-0812">Transmembrane</keyword>
<dbReference type="Proteomes" id="UP001278500">
    <property type="component" value="Unassembled WGS sequence"/>
</dbReference>
<dbReference type="EMBL" id="JAUEPP010000005">
    <property type="protein sequence ID" value="KAK3342304.1"/>
    <property type="molecule type" value="Genomic_DNA"/>
</dbReference>
<reference evidence="2" key="2">
    <citation type="submission" date="2023-06" db="EMBL/GenBank/DDBJ databases">
        <authorList>
            <consortium name="Lawrence Berkeley National Laboratory"/>
            <person name="Haridas S."/>
            <person name="Hensen N."/>
            <person name="Bonometti L."/>
            <person name="Westerberg I."/>
            <person name="Brannstrom I.O."/>
            <person name="Guillou S."/>
            <person name="Cros-Aarteil S."/>
            <person name="Calhoun S."/>
            <person name="Kuo A."/>
            <person name="Mondo S."/>
            <person name="Pangilinan J."/>
            <person name="Riley R."/>
            <person name="Labutti K."/>
            <person name="Andreopoulos B."/>
            <person name="Lipzen A."/>
            <person name="Chen C."/>
            <person name="Yanf M."/>
            <person name="Daum C."/>
            <person name="Ng V."/>
            <person name="Clum A."/>
            <person name="Steindorff A."/>
            <person name="Ohm R."/>
            <person name="Martin F."/>
            <person name="Silar P."/>
            <person name="Natvig D."/>
            <person name="Lalanne C."/>
            <person name="Gautier V."/>
            <person name="Ament-Velasquez S.L."/>
            <person name="Kruys A."/>
            <person name="Hutchinson M.I."/>
            <person name="Powell A.J."/>
            <person name="Barry K."/>
            <person name="Miller A.N."/>
            <person name="Grigoriev I.V."/>
            <person name="Debuchy R."/>
            <person name="Gladieux P."/>
            <person name="Thoren M.H."/>
            <person name="Johannesson H."/>
        </authorList>
    </citation>
    <scope>NUCLEOTIDE SEQUENCE</scope>
    <source>
        <strain evidence="2">CBS 560.94</strain>
    </source>
</reference>
<dbReference type="GeneID" id="87864081"/>
<keyword evidence="1" id="KW-0472">Membrane</keyword>
<dbReference type="RefSeq" id="XP_062680097.1">
    <property type="nucleotide sequence ID" value="XM_062826927.1"/>
</dbReference>
<gene>
    <name evidence="2" type="ORF">B0H65DRAFT_467835</name>
</gene>
<keyword evidence="3" id="KW-1185">Reference proteome</keyword>
<evidence type="ECO:0000313" key="3">
    <source>
        <dbReference type="Proteomes" id="UP001278500"/>
    </source>
</evidence>
<dbReference type="AlphaFoldDB" id="A0AAE0JBT6"/>